<dbReference type="SUPFAM" id="SSF69754">
    <property type="entry name" value="Ribosome binding protein Y (YfiA homologue)"/>
    <property type="match status" value="1"/>
</dbReference>
<keyword evidence="5" id="KW-1185">Reference proteome</keyword>
<evidence type="ECO:0000313" key="4">
    <source>
        <dbReference type="EMBL" id="KIZ01060.1"/>
    </source>
</evidence>
<keyword evidence="4" id="KW-0687">Ribonucleoprotein</keyword>
<dbReference type="GO" id="GO:0043024">
    <property type="term" value="F:ribosomal small subunit binding"/>
    <property type="evidence" value="ECO:0007669"/>
    <property type="project" value="TreeGrafter"/>
</dbReference>
<evidence type="ECO:0000256" key="1">
    <source>
        <dbReference type="ARBA" id="ARBA00022845"/>
    </source>
</evidence>
<dbReference type="GeneID" id="25739779"/>
<keyword evidence="4" id="KW-0689">Ribosomal protein</keyword>
<evidence type="ECO:0000259" key="3">
    <source>
        <dbReference type="Pfam" id="PF16321"/>
    </source>
</evidence>
<dbReference type="InterPro" id="IPR032528">
    <property type="entry name" value="Ribosom_S30AE_C"/>
</dbReference>
<feature type="domain" description="Sigma 54 modulation/S30EA ribosomal protein C-terminal" evidence="3">
    <location>
        <begin position="213"/>
        <end position="250"/>
    </location>
</feature>
<organism evidence="4 5">
    <name type="scientific">Monoraphidium neglectum</name>
    <dbReference type="NCBI Taxonomy" id="145388"/>
    <lineage>
        <taxon>Eukaryota</taxon>
        <taxon>Viridiplantae</taxon>
        <taxon>Chlorophyta</taxon>
        <taxon>core chlorophytes</taxon>
        <taxon>Chlorophyceae</taxon>
        <taxon>CS clade</taxon>
        <taxon>Sphaeropleales</taxon>
        <taxon>Selenastraceae</taxon>
        <taxon>Monoraphidium</taxon>
    </lineage>
</organism>
<dbReference type="GO" id="GO:0045900">
    <property type="term" value="P:negative regulation of translational elongation"/>
    <property type="evidence" value="ECO:0007669"/>
    <property type="project" value="TreeGrafter"/>
</dbReference>
<dbReference type="Gene3D" id="3.30.160.100">
    <property type="entry name" value="Ribosome hibernation promotion factor-like"/>
    <property type="match status" value="1"/>
</dbReference>
<accession>A0A0D2MCY5</accession>
<dbReference type="InterPro" id="IPR036567">
    <property type="entry name" value="RHF-like"/>
</dbReference>
<dbReference type="STRING" id="145388.A0A0D2MCY5"/>
<reference evidence="4 5" key="1">
    <citation type="journal article" date="2013" name="BMC Genomics">
        <title>Reconstruction of the lipid metabolism for the microalga Monoraphidium neglectum from its genome sequence reveals characteristics suitable for biofuel production.</title>
        <authorList>
            <person name="Bogen C."/>
            <person name="Al-Dilaimi A."/>
            <person name="Albersmeier A."/>
            <person name="Wichmann J."/>
            <person name="Grundmann M."/>
            <person name="Rupp O."/>
            <person name="Lauersen K.J."/>
            <person name="Blifernez-Klassen O."/>
            <person name="Kalinowski J."/>
            <person name="Goesmann A."/>
            <person name="Mussgnug J.H."/>
            <person name="Kruse O."/>
        </authorList>
    </citation>
    <scope>NUCLEOTIDE SEQUENCE [LARGE SCALE GENOMIC DNA]</scope>
    <source>
        <strain evidence="4 5">SAG 48.87</strain>
    </source>
</reference>
<proteinExistence type="predicted"/>
<dbReference type="GO" id="GO:0022627">
    <property type="term" value="C:cytosolic small ribosomal subunit"/>
    <property type="evidence" value="ECO:0007669"/>
    <property type="project" value="TreeGrafter"/>
</dbReference>
<dbReference type="KEGG" id="mng:MNEG_6903"/>
<dbReference type="Pfam" id="PF16321">
    <property type="entry name" value="Ribosom_S30AE_C"/>
    <property type="match status" value="1"/>
</dbReference>
<sequence length="327" mass="35018">MALISSSIRAPYSSTRAARTRPVARLAGPVALSPRGRALSTGVVAAAKTAAPVKVIIQGRRLEVTPAIKTYVEEKISRAVHNYSAGIKHIDVTLSARGGDTGTHGARQQKVDVTIYTVRAGVVRVEDAEASLYASIDTVADKVARKLTRMKELAIKKGTWPGRAGPRENSEDQEFREWMDTVIVETKAFDEDQARAAELAHLGAAASPSGIPDTILRSKVLRVDRMPVDDAIDAMEAVGHAFFLFRDSEASARPGRSEAGPRVLPHERAAALASAAPSRRNNLPMVPLTTASKTSDDFESQISQSGEVNVVYKRSAGGYGVLIPEAK</sequence>
<protein>
    <submittedName>
        <fullName evidence="4">30S ribosomal protein 1</fullName>
    </submittedName>
</protein>
<dbReference type="Pfam" id="PF02482">
    <property type="entry name" value="Ribosomal_S30AE"/>
    <property type="match status" value="1"/>
</dbReference>
<evidence type="ECO:0000256" key="2">
    <source>
        <dbReference type="SAM" id="MobiDB-lite"/>
    </source>
</evidence>
<dbReference type="Proteomes" id="UP000054498">
    <property type="component" value="Unassembled WGS sequence"/>
</dbReference>
<evidence type="ECO:0000313" key="5">
    <source>
        <dbReference type="Proteomes" id="UP000054498"/>
    </source>
</evidence>
<dbReference type="CDD" id="cd00552">
    <property type="entry name" value="RaiA"/>
    <property type="match status" value="1"/>
</dbReference>
<name>A0A0D2MCY5_9CHLO</name>
<dbReference type="OrthoDB" id="10253151at2759"/>
<dbReference type="NCBIfam" id="TIGR00741">
    <property type="entry name" value="yfiA"/>
    <property type="match status" value="1"/>
</dbReference>
<dbReference type="PANTHER" id="PTHR33231">
    <property type="entry name" value="30S RIBOSOMAL PROTEIN"/>
    <property type="match status" value="1"/>
</dbReference>
<gene>
    <name evidence="4" type="ORF">MNEG_6903</name>
</gene>
<dbReference type="InterPro" id="IPR050574">
    <property type="entry name" value="HPF/YfiA_ribosome-assoc"/>
</dbReference>
<dbReference type="PANTHER" id="PTHR33231:SF1">
    <property type="entry name" value="30S RIBOSOMAL PROTEIN"/>
    <property type="match status" value="1"/>
</dbReference>
<feature type="region of interest" description="Disordered" evidence="2">
    <location>
        <begin position="271"/>
        <end position="300"/>
    </location>
</feature>
<dbReference type="RefSeq" id="XP_013900079.1">
    <property type="nucleotide sequence ID" value="XM_014044625.1"/>
</dbReference>
<dbReference type="AlphaFoldDB" id="A0A0D2MCY5"/>
<dbReference type="InterPro" id="IPR003489">
    <property type="entry name" value="RHF/RaiA"/>
</dbReference>
<keyword evidence="1" id="KW-0810">Translation regulation</keyword>
<dbReference type="EMBL" id="KK101390">
    <property type="protein sequence ID" value="KIZ01060.1"/>
    <property type="molecule type" value="Genomic_DNA"/>
</dbReference>